<dbReference type="EMBL" id="JAUUIA010001089">
    <property type="protein sequence ID" value="MDP0971684.1"/>
    <property type="molecule type" value="Genomic_DNA"/>
</dbReference>
<feature type="non-terminal residue" evidence="1">
    <location>
        <position position="82"/>
    </location>
</feature>
<accession>A0AAW8AWV0</accession>
<dbReference type="SUPFAM" id="SSF56645">
    <property type="entry name" value="Acyl-CoA dehydrogenase NM domain-like"/>
    <property type="match status" value="1"/>
</dbReference>
<dbReference type="InterPro" id="IPR052166">
    <property type="entry name" value="Diverse_Acyl-CoA_DH"/>
</dbReference>
<dbReference type="GO" id="GO:0016627">
    <property type="term" value="F:oxidoreductase activity, acting on the CH-CH group of donors"/>
    <property type="evidence" value="ECO:0007669"/>
    <property type="project" value="InterPro"/>
</dbReference>
<feature type="non-terminal residue" evidence="1">
    <location>
        <position position="1"/>
    </location>
</feature>
<dbReference type="PANTHER" id="PTHR42803">
    <property type="entry name" value="ACYL-COA DEHYDROGENASE"/>
    <property type="match status" value="1"/>
</dbReference>
<gene>
    <name evidence="1" type="ORF">Q6294_32605</name>
</gene>
<dbReference type="InterPro" id="IPR009100">
    <property type="entry name" value="AcylCoA_DH/oxidase_NM_dom_sf"/>
</dbReference>
<organism evidence="1 2">
    <name type="scientific">Klebsiella pneumoniae</name>
    <dbReference type="NCBI Taxonomy" id="573"/>
    <lineage>
        <taxon>Bacteria</taxon>
        <taxon>Pseudomonadati</taxon>
        <taxon>Pseudomonadota</taxon>
        <taxon>Gammaproteobacteria</taxon>
        <taxon>Enterobacterales</taxon>
        <taxon>Enterobacteriaceae</taxon>
        <taxon>Klebsiella/Raoultella group</taxon>
        <taxon>Klebsiella</taxon>
        <taxon>Klebsiella pneumoniae complex</taxon>
    </lineage>
</organism>
<proteinExistence type="predicted"/>
<name>A0AAW8AWV0_KLEPN</name>
<protein>
    <submittedName>
        <fullName evidence="1">Acyl-CoA dehydrogenase</fullName>
    </submittedName>
</protein>
<evidence type="ECO:0000313" key="2">
    <source>
        <dbReference type="Proteomes" id="UP001244490"/>
    </source>
</evidence>
<evidence type="ECO:0000313" key="1">
    <source>
        <dbReference type="EMBL" id="MDP0971684.1"/>
    </source>
</evidence>
<dbReference type="PANTHER" id="PTHR42803:SF1">
    <property type="entry name" value="BROAD-SPECIFICITY LINEAR ACYL-COA DEHYDROGENASE FADE5"/>
    <property type="match status" value="1"/>
</dbReference>
<dbReference type="Gene3D" id="1.10.540.10">
    <property type="entry name" value="Acyl-CoA dehydrogenase/oxidase, N-terminal domain"/>
    <property type="match status" value="1"/>
</dbReference>
<dbReference type="Proteomes" id="UP001244490">
    <property type="component" value="Unassembled WGS sequence"/>
</dbReference>
<dbReference type="GO" id="GO:0050660">
    <property type="term" value="F:flavin adenine dinucleotide binding"/>
    <property type="evidence" value="ECO:0007669"/>
    <property type="project" value="InterPro"/>
</dbReference>
<dbReference type="InterPro" id="IPR037069">
    <property type="entry name" value="AcylCoA_DH/ox_N_sf"/>
</dbReference>
<reference evidence="1" key="1">
    <citation type="submission" date="2023-07" db="EMBL/GenBank/DDBJ databases">
        <authorList>
            <person name="Peng Z."/>
        </authorList>
    </citation>
    <scope>NUCLEOTIDE SEQUENCE</scope>
    <source>
        <strain evidence="1">KP219</strain>
    </source>
</reference>
<dbReference type="AlphaFoldDB" id="A0AAW8AWV0"/>
<comment type="caution">
    <text evidence="1">The sequence shown here is derived from an EMBL/GenBank/DDBJ whole genome shotgun (WGS) entry which is preliminary data.</text>
</comment>
<sequence>AKFCEQVLAPLNRVGDIEGCTWSESGVKTPTGFKEAYKQFVEGGWPSLAHDVEHGGQGLPESLGLAVSEMVGAANWSWGMYP</sequence>